<keyword evidence="2" id="KW-1185">Reference proteome</keyword>
<dbReference type="EMBL" id="SMMX01000039">
    <property type="protein sequence ID" value="TDA20078.1"/>
    <property type="molecule type" value="Genomic_DNA"/>
</dbReference>
<proteinExistence type="predicted"/>
<comment type="caution">
    <text evidence="1">The sequence shown here is derived from an EMBL/GenBank/DDBJ whole genome shotgun (WGS) entry which is preliminary data.</text>
</comment>
<evidence type="ECO:0000313" key="1">
    <source>
        <dbReference type="EMBL" id="TDA20078.1"/>
    </source>
</evidence>
<name>A0A4R4F9S9_9FIRM</name>
<accession>A0A4R4F9S9</accession>
<sequence length="79" mass="9151">MGEDFIPQMENGYPPNLKNQKLQILESKMNIPQNKIWGHRLKGSELECLEIFVKPVKYIVPAIYGWNSEKGKFAKQMGQ</sequence>
<dbReference type="RefSeq" id="WP_132281649.1">
    <property type="nucleotide sequence ID" value="NZ_JAOBST010000099.1"/>
</dbReference>
<dbReference type="Proteomes" id="UP000295710">
    <property type="component" value="Unassembled WGS sequence"/>
</dbReference>
<organism evidence="1 2">
    <name type="scientific">Extibacter muris</name>
    <dbReference type="NCBI Taxonomy" id="1796622"/>
    <lineage>
        <taxon>Bacteria</taxon>
        <taxon>Bacillati</taxon>
        <taxon>Bacillota</taxon>
        <taxon>Clostridia</taxon>
        <taxon>Lachnospirales</taxon>
        <taxon>Lachnospiraceae</taxon>
        <taxon>Extibacter</taxon>
    </lineage>
</organism>
<protein>
    <submittedName>
        <fullName evidence="1">Uncharacterized protein</fullName>
    </submittedName>
</protein>
<dbReference type="AlphaFoldDB" id="A0A4R4F9S9"/>
<evidence type="ECO:0000313" key="2">
    <source>
        <dbReference type="Proteomes" id="UP000295710"/>
    </source>
</evidence>
<gene>
    <name evidence="1" type="ORF">E1963_19060</name>
</gene>
<reference evidence="1 2" key="1">
    <citation type="journal article" date="2016" name="Nat. Microbiol.">
        <title>The Mouse Intestinal Bacterial Collection (miBC) provides host-specific insight into cultured diversity and functional potential of the gut microbiota.</title>
        <authorList>
            <person name="Lagkouvardos I."/>
            <person name="Pukall R."/>
            <person name="Abt B."/>
            <person name="Foesel B.U."/>
            <person name="Meier-Kolthoff J.P."/>
            <person name="Kumar N."/>
            <person name="Bresciani A."/>
            <person name="Martinez I."/>
            <person name="Just S."/>
            <person name="Ziegler C."/>
            <person name="Brugiroux S."/>
            <person name="Garzetti D."/>
            <person name="Wenning M."/>
            <person name="Bui T.P."/>
            <person name="Wang J."/>
            <person name="Hugenholtz F."/>
            <person name="Plugge C.M."/>
            <person name="Peterson D.A."/>
            <person name="Hornef M.W."/>
            <person name="Baines J.F."/>
            <person name="Smidt H."/>
            <person name="Walter J."/>
            <person name="Kristiansen K."/>
            <person name="Nielsen H.B."/>
            <person name="Haller D."/>
            <person name="Overmann J."/>
            <person name="Stecher B."/>
            <person name="Clavel T."/>
        </authorList>
    </citation>
    <scope>NUCLEOTIDE SEQUENCE [LARGE SCALE GENOMIC DNA]</scope>
    <source>
        <strain evidence="1 2">DSM 28560</strain>
    </source>
</reference>